<name>A0A9P5Z7H6_9AGAR</name>
<dbReference type="GO" id="GO:0005874">
    <property type="term" value="C:microtubule"/>
    <property type="evidence" value="ECO:0007669"/>
    <property type="project" value="TreeGrafter"/>
</dbReference>
<feature type="compositionally biased region" description="Low complexity" evidence="3">
    <location>
        <begin position="1"/>
        <end position="15"/>
    </location>
</feature>
<dbReference type="SMART" id="SM00053">
    <property type="entry name" value="DYNc"/>
    <property type="match status" value="1"/>
</dbReference>
<dbReference type="Gene3D" id="3.40.50.300">
    <property type="entry name" value="P-loop containing nucleotide triphosphate hydrolases"/>
    <property type="match status" value="1"/>
</dbReference>
<dbReference type="GO" id="GO:0003924">
    <property type="term" value="F:GTPase activity"/>
    <property type="evidence" value="ECO:0007669"/>
    <property type="project" value="InterPro"/>
</dbReference>
<keyword evidence="1" id="KW-0547">Nucleotide-binding</keyword>
<dbReference type="PANTHER" id="PTHR11566">
    <property type="entry name" value="DYNAMIN"/>
    <property type="match status" value="1"/>
</dbReference>
<dbReference type="InterPro" id="IPR020850">
    <property type="entry name" value="GED_dom"/>
</dbReference>
<dbReference type="InterPro" id="IPR030381">
    <property type="entry name" value="G_DYNAMIN_dom"/>
</dbReference>
<sequence length="737" mass="83741">MSTSSTTHSTSSGGSDAETISSSDYARKCRDLMALYKDLKELGAESMFDLPRVVVIGGQSSGKSSLVEAVSGINVPRDSGTCTRCPMVCTMSSNATSWYSSIAIEHGYHSAAMTEGPGETRTPTPFGPTMIDNKGAMEIWIRRAQAAVLSPHRSPDYFLNMSDTELRENARNDPNVRQFSKSAVHVNVYDPRATDLSFVDLPGLIQNADPDLIQTVRSLVEHYIMGSNTLIVIAMPMSDDIEMMEAMVLAGRADPEKERTIGVLTKPDTLTRGATGVREKWKAVLEGRERPTRHGYYCVRLPDDDERERKITPAEAQQNAANFFDTTTPWDGMTDRSRFGIPNFVSNISALLVERIENNLPDLWSTVEAELAECFKAISLLPPVSNVEPSTEIIRRVNEFCRDVSEAVRGDRPDRRFIQKNKARYLRYKNDIVDTAPDFRPFEDSTKYGEDLASSRTAPRWLCDVRRVMKQSIGWELPGEIPFEATTVLIRQYTGLWPPPSVACFHDVAKNLDVLIKDLLHKHFGQYKDFERYTSDLALKERDRCVEEAFSSVNKILALETYPLFTQNFEELSFEEKKWFEKYGKHRHEWRQGPSLRVMPQAVRPVVSSTEPTVVHRLLHTFPNIQLDPELENAPPTWSVDEELKIIAKVQAYFQVAYKRIIDYVPLTIEHELNQNFAHTIAKTLLSRLFKDSEGGHLDLASLLREDPILERKRKTLKEREVRLLRIKGKLENFRSI</sequence>
<accession>A0A9P5Z7H6</accession>
<dbReference type="InterPro" id="IPR027417">
    <property type="entry name" value="P-loop_NTPase"/>
</dbReference>
<dbReference type="PROSITE" id="PS51718">
    <property type="entry name" value="G_DYNAMIN_2"/>
    <property type="match status" value="1"/>
</dbReference>
<dbReference type="Pfam" id="PF01031">
    <property type="entry name" value="Dynamin_M"/>
    <property type="match status" value="1"/>
</dbReference>
<dbReference type="InterPro" id="IPR000375">
    <property type="entry name" value="Dynamin_stalk"/>
</dbReference>
<dbReference type="PROSITE" id="PS51388">
    <property type="entry name" value="GED"/>
    <property type="match status" value="1"/>
</dbReference>
<dbReference type="Gene3D" id="1.20.120.1240">
    <property type="entry name" value="Dynamin, middle domain"/>
    <property type="match status" value="1"/>
</dbReference>
<protein>
    <submittedName>
        <fullName evidence="6">Uncharacterized protein</fullName>
    </submittedName>
</protein>
<feature type="region of interest" description="Disordered" evidence="3">
    <location>
        <begin position="1"/>
        <end position="20"/>
    </location>
</feature>
<dbReference type="EMBL" id="MU155160">
    <property type="protein sequence ID" value="KAF9482868.1"/>
    <property type="molecule type" value="Genomic_DNA"/>
</dbReference>
<evidence type="ECO:0000313" key="7">
    <source>
        <dbReference type="Proteomes" id="UP000807469"/>
    </source>
</evidence>
<comment type="caution">
    <text evidence="6">The sequence shown here is derived from an EMBL/GenBank/DDBJ whole genome shotgun (WGS) entry which is preliminary data.</text>
</comment>
<dbReference type="InterPro" id="IPR003130">
    <property type="entry name" value="GED"/>
</dbReference>
<reference evidence="6" key="1">
    <citation type="submission" date="2020-11" db="EMBL/GenBank/DDBJ databases">
        <authorList>
            <consortium name="DOE Joint Genome Institute"/>
            <person name="Ahrendt S."/>
            <person name="Riley R."/>
            <person name="Andreopoulos W."/>
            <person name="Labutti K."/>
            <person name="Pangilinan J."/>
            <person name="Ruiz-Duenas F.J."/>
            <person name="Barrasa J.M."/>
            <person name="Sanchez-Garcia M."/>
            <person name="Camarero S."/>
            <person name="Miyauchi S."/>
            <person name="Serrano A."/>
            <person name="Linde D."/>
            <person name="Babiker R."/>
            <person name="Drula E."/>
            <person name="Ayuso-Fernandez I."/>
            <person name="Pacheco R."/>
            <person name="Padilla G."/>
            <person name="Ferreira P."/>
            <person name="Barriuso J."/>
            <person name="Kellner H."/>
            <person name="Castanera R."/>
            <person name="Alfaro M."/>
            <person name="Ramirez L."/>
            <person name="Pisabarro A.G."/>
            <person name="Kuo A."/>
            <person name="Tritt A."/>
            <person name="Lipzen A."/>
            <person name="He G."/>
            <person name="Yan M."/>
            <person name="Ng V."/>
            <person name="Cullen D."/>
            <person name="Martin F."/>
            <person name="Rosso M.-N."/>
            <person name="Henrissat B."/>
            <person name="Hibbett D."/>
            <person name="Martinez A.T."/>
            <person name="Grigoriev I.V."/>
        </authorList>
    </citation>
    <scope>NUCLEOTIDE SEQUENCE</scope>
    <source>
        <strain evidence="6">CIRM-BRFM 674</strain>
    </source>
</reference>
<evidence type="ECO:0000259" key="5">
    <source>
        <dbReference type="PROSITE" id="PS51718"/>
    </source>
</evidence>
<feature type="domain" description="GED" evidence="4">
    <location>
        <begin position="643"/>
        <end position="737"/>
    </location>
</feature>
<evidence type="ECO:0000256" key="1">
    <source>
        <dbReference type="ARBA" id="ARBA00022741"/>
    </source>
</evidence>
<dbReference type="GO" id="GO:0005737">
    <property type="term" value="C:cytoplasm"/>
    <property type="evidence" value="ECO:0007669"/>
    <property type="project" value="TreeGrafter"/>
</dbReference>
<dbReference type="OrthoDB" id="5061070at2759"/>
<dbReference type="InterPro" id="IPR022812">
    <property type="entry name" value="Dynamin"/>
</dbReference>
<dbReference type="Pfam" id="PF02212">
    <property type="entry name" value="GED"/>
    <property type="match status" value="1"/>
</dbReference>
<organism evidence="6 7">
    <name type="scientific">Pholiota conissans</name>
    <dbReference type="NCBI Taxonomy" id="109636"/>
    <lineage>
        <taxon>Eukaryota</taxon>
        <taxon>Fungi</taxon>
        <taxon>Dikarya</taxon>
        <taxon>Basidiomycota</taxon>
        <taxon>Agaricomycotina</taxon>
        <taxon>Agaricomycetes</taxon>
        <taxon>Agaricomycetidae</taxon>
        <taxon>Agaricales</taxon>
        <taxon>Agaricineae</taxon>
        <taxon>Strophariaceae</taxon>
        <taxon>Pholiota</taxon>
    </lineage>
</organism>
<feature type="domain" description="Dynamin-type G" evidence="5">
    <location>
        <begin position="47"/>
        <end position="361"/>
    </location>
</feature>
<dbReference type="PRINTS" id="PR00195">
    <property type="entry name" value="DYNAMIN"/>
</dbReference>
<evidence type="ECO:0000313" key="6">
    <source>
        <dbReference type="EMBL" id="KAF9482868.1"/>
    </source>
</evidence>
<dbReference type="GO" id="GO:0008017">
    <property type="term" value="F:microtubule binding"/>
    <property type="evidence" value="ECO:0007669"/>
    <property type="project" value="TreeGrafter"/>
</dbReference>
<dbReference type="InterPro" id="IPR045063">
    <property type="entry name" value="Dynamin_N"/>
</dbReference>
<keyword evidence="2" id="KW-0342">GTP-binding</keyword>
<evidence type="ECO:0000256" key="2">
    <source>
        <dbReference type="ARBA" id="ARBA00023134"/>
    </source>
</evidence>
<evidence type="ECO:0000256" key="3">
    <source>
        <dbReference type="SAM" id="MobiDB-lite"/>
    </source>
</evidence>
<dbReference type="AlphaFoldDB" id="A0A9P5Z7H6"/>
<dbReference type="GO" id="GO:0005525">
    <property type="term" value="F:GTP binding"/>
    <property type="evidence" value="ECO:0007669"/>
    <property type="project" value="InterPro"/>
</dbReference>
<proteinExistence type="predicted"/>
<evidence type="ECO:0000259" key="4">
    <source>
        <dbReference type="PROSITE" id="PS51388"/>
    </source>
</evidence>
<dbReference type="SUPFAM" id="SSF52540">
    <property type="entry name" value="P-loop containing nucleoside triphosphate hydrolases"/>
    <property type="match status" value="1"/>
</dbReference>
<dbReference type="Pfam" id="PF00350">
    <property type="entry name" value="Dynamin_N"/>
    <property type="match status" value="1"/>
</dbReference>
<dbReference type="InterPro" id="IPR001401">
    <property type="entry name" value="Dynamin_GTPase"/>
</dbReference>
<dbReference type="CDD" id="cd08771">
    <property type="entry name" value="DLP_1"/>
    <property type="match status" value="1"/>
</dbReference>
<gene>
    <name evidence="6" type="ORF">BDN70DRAFT_379786</name>
</gene>
<dbReference type="GO" id="GO:0016020">
    <property type="term" value="C:membrane"/>
    <property type="evidence" value="ECO:0007669"/>
    <property type="project" value="TreeGrafter"/>
</dbReference>
<dbReference type="Proteomes" id="UP000807469">
    <property type="component" value="Unassembled WGS sequence"/>
</dbReference>
<keyword evidence="7" id="KW-1185">Reference proteome</keyword>